<reference evidence="1 2" key="1">
    <citation type="submission" date="2017-07" db="EMBL/GenBank/DDBJ databases">
        <title>Mechanisms for carbon and nitrogen cycling indicate functional differentiation within the Candidate Phyla Radiation.</title>
        <authorList>
            <person name="Danczak R.E."/>
            <person name="Johnston M.D."/>
            <person name="Kenah C."/>
            <person name="Slattery M."/>
            <person name="Wrighton K.C."/>
            <person name="Wilkins M.J."/>
        </authorList>
    </citation>
    <scope>NUCLEOTIDE SEQUENCE [LARGE SCALE GENOMIC DNA]</scope>
    <source>
        <strain evidence="1">Licking1014_2</strain>
    </source>
</reference>
<dbReference type="AlphaFoldDB" id="A0A554LVN8"/>
<dbReference type="Proteomes" id="UP000318711">
    <property type="component" value="Unassembled WGS sequence"/>
</dbReference>
<evidence type="ECO:0000313" key="1">
    <source>
        <dbReference type="EMBL" id="TSC96925.1"/>
    </source>
</evidence>
<sequence>MDHLTALIIQTRGDDIRCLAGGPDKDGKYAGWISLYRGDEYDHDLLSTNPCFQDEASAIKHMQSLVEEIRTMDIENPLDDLPTPEKEMIQTVVEIARMR</sequence>
<protein>
    <submittedName>
        <fullName evidence="1">Uncharacterized protein</fullName>
    </submittedName>
</protein>
<evidence type="ECO:0000313" key="2">
    <source>
        <dbReference type="Proteomes" id="UP000318711"/>
    </source>
</evidence>
<organism evidence="1 2">
    <name type="scientific">Candidatus Berkelbacteria bacterium Licking1014_2</name>
    <dbReference type="NCBI Taxonomy" id="2017146"/>
    <lineage>
        <taxon>Bacteria</taxon>
        <taxon>Candidatus Berkelbacteria</taxon>
    </lineage>
</organism>
<comment type="caution">
    <text evidence="1">The sequence shown here is derived from an EMBL/GenBank/DDBJ whole genome shotgun (WGS) entry which is preliminary data.</text>
</comment>
<accession>A0A554LVN8</accession>
<name>A0A554LVN8_9BACT</name>
<dbReference type="EMBL" id="VMGL01000026">
    <property type="protein sequence ID" value="TSC96925.1"/>
    <property type="molecule type" value="Genomic_DNA"/>
</dbReference>
<gene>
    <name evidence="1" type="ORF">CEN88_256</name>
</gene>
<proteinExistence type="predicted"/>